<accession>Q89EW5</accession>
<organism evidence="1 2">
    <name type="scientific">Bradyrhizobium diazoefficiens (strain JCM 10833 / BCRC 13528 / IAM 13628 / NBRC 14792 / USDA 110)</name>
    <dbReference type="NCBI Taxonomy" id="224911"/>
    <lineage>
        <taxon>Bacteria</taxon>
        <taxon>Pseudomonadati</taxon>
        <taxon>Pseudomonadota</taxon>
        <taxon>Alphaproteobacteria</taxon>
        <taxon>Hyphomicrobiales</taxon>
        <taxon>Nitrobacteraceae</taxon>
        <taxon>Bradyrhizobium</taxon>
    </lineage>
</organism>
<evidence type="ECO:0000313" key="1">
    <source>
        <dbReference type="EMBL" id="BAC52220.1"/>
    </source>
</evidence>
<dbReference type="EMBL" id="BA000040">
    <property type="protein sequence ID" value="BAC52220.1"/>
    <property type="molecule type" value="Genomic_DNA"/>
</dbReference>
<dbReference type="Proteomes" id="UP000002526">
    <property type="component" value="Chromosome"/>
</dbReference>
<gene>
    <name evidence="1" type="ordered locus">blr6955</name>
</gene>
<dbReference type="HOGENOM" id="CLU_879008_0_0_5"/>
<dbReference type="OrthoDB" id="9911730at2"/>
<sequence>MPASADVTSFGVRPRCTLRAKGVDLGDVPAGEHDERSRPAARRVGFDQHRGAGVLRLAEGGCEVSDFITRRLPTVGIGQMTVGDQHDHLPEWGLDPDAPVGQIGSSDLDAGRLRVVRDDLAAGEGKKTPGEGGGPVGRDVYAILRNPLEGSVVGFRRMPVELEVDAAGPLDHGIAPDGIREGGDDHVSPRSAGRLDRLVHVADEVAVTFGPERIRDGRLEAEQRDGADRRLQQLRRGAARRGRYGCHHLLGALAAKRGQKTGYELVHVLRRDVDVRCVVLRGNGNSLLLRLRCFPGDDRRAHRDSRRQRHDSEHPC</sequence>
<dbReference type="EnsemblBacteria" id="BAC52220">
    <property type="protein sequence ID" value="BAC52220"/>
    <property type="gene ID" value="BAC52220"/>
</dbReference>
<reference evidence="2" key="1">
    <citation type="journal article" date="2002" name="DNA Res.">
        <title>Complete genomic sequence of nitrogen-fixing symbiotic bacterium Bradyrhizobium japonicum USDA110.</title>
        <authorList>
            <person name="Kaneko T."/>
            <person name="Nakamura Y."/>
            <person name="Sato S."/>
            <person name="Minamisawa K."/>
            <person name="Uchiumi T."/>
            <person name="Sasamoto S."/>
            <person name="Watanabe A."/>
            <person name="Idesawa K."/>
            <person name="Iriguchi M."/>
            <person name="Kawashima K."/>
            <person name="Kohara M."/>
            <person name="Matsumoto M."/>
            <person name="Shimpo S."/>
            <person name="Tsuruoka H."/>
            <person name="Wada T."/>
            <person name="Yamada M."/>
            <person name="Tabata S."/>
        </authorList>
    </citation>
    <scope>NUCLEOTIDE SEQUENCE [LARGE SCALE GENOMIC DNA]</scope>
    <source>
        <strain evidence="2">JCM 10833 / BCRC 13528 / IAM 13628 / NBRC 14792 / USDA 110</strain>
    </source>
</reference>
<dbReference type="InParanoid" id="Q89EW5"/>
<dbReference type="KEGG" id="bja:blr6955"/>
<name>Q89EW5_BRADU</name>
<protein>
    <submittedName>
        <fullName evidence="1">Blr6955 protein</fullName>
    </submittedName>
</protein>
<evidence type="ECO:0000313" key="2">
    <source>
        <dbReference type="Proteomes" id="UP000002526"/>
    </source>
</evidence>
<keyword evidence="2" id="KW-1185">Reference proteome</keyword>
<dbReference type="AlphaFoldDB" id="Q89EW5"/>
<proteinExistence type="predicted"/>